<protein>
    <submittedName>
        <fullName evidence="2">Pe family domain protein</fullName>
    </submittedName>
</protein>
<evidence type="ECO:0000313" key="3">
    <source>
        <dbReference type="Proteomes" id="UP000018502"/>
    </source>
</evidence>
<dbReference type="InterPro" id="IPR000084">
    <property type="entry name" value="PE-PGRS_N"/>
</dbReference>
<organism evidence="2 3">
    <name type="scientific">Mycobacteroides abscessus MAB_091912_2446</name>
    <dbReference type="NCBI Taxonomy" id="1335414"/>
    <lineage>
        <taxon>Bacteria</taxon>
        <taxon>Bacillati</taxon>
        <taxon>Actinomycetota</taxon>
        <taxon>Actinomycetes</taxon>
        <taxon>Mycobacteriales</taxon>
        <taxon>Mycobacteriaceae</taxon>
        <taxon>Mycobacteroides</taxon>
        <taxon>Mycobacteroides abscessus</taxon>
    </lineage>
</organism>
<dbReference type="EMBL" id="AYTF01000002">
    <property type="protein sequence ID" value="ESV61807.1"/>
    <property type="molecule type" value="Genomic_DNA"/>
</dbReference>
<dbReference type="SUPFAM" id="SSF140453">
    <property type="entry name" value="EsxAB dimer-like"/>
    <property type="match status" value="1"/>
</dbReference>
<feature type="domain" description="PE" evidence="1">
    <location>
        <begin position="3"/>
        <end position="75"/>
    </location>
</feature>
<accession>A0A829M9Q7</accession>
<dbReference type="Pfam" id="PF00934">
    <property type="entry name" value="PE"/>
    <property type="match status" value="1"/>
</dbReference>
<dbReference type="AlphaFoldDB" id="A0A829M9Q7"/>
<dbReference type="InterPro" id="IPR038332">
    <property type="entry name" value="PPE_sf"/>
</dbReference>
<proteinExistence type="predicted"/>
<comment type="caution">
    <text evidence="2">The sequence shown here is derived from an EMBL/GenBank/DDBJ whole genome shotgun (WGS) entry which is preliminary data.</text>
</comment>
<dbReference type="SUPFAM" id="SSF140459">
    <property type="entry name" value="PE/PPE dimer-like"/>
    <property type="match status" value="1"/>
</dbReference>
<reference evidence="2 3" key="1">
    <citation type="journal article" date="2014" name="Emerg. Infect. Dis.">
        <title>High-level Relatedness among Mycobacterium abscessus subsp. massiliense Strains from Widely Separated Outbreaks.</title>
        <authorList>
            <person name="Tettelin H."/>
            <person name="Davidson R.M."/>
            <person name="Agrawal S."/>
            <person name="Aitken M.L."/>
            <person name="Shallom S."/>
            <person name="Hasan N.A."/>
            <person name="Strong M."/>
            <person name="Nogueira de Moura V.C."/>
            <person name="De Groote M.A."/>
            <person name="Duarte R.S."/>
            <person name="Hine E."/>
            <person name="Parankush S."/>
            <person name="Su Q."/>
            <person name="Daugherty S.C."/>
            <person name="Fraser C.M."/>
            <person name="Brown-Elliott B.A."/>
            <person name="Wallace R.J.Jr."/>
            <person name="Holland S.M."/>
            <person name="Sampaio E.P."/>
            <person name="Olivier K.N."/>
            <person name="Jackson M."/>
            <person name="Zelazny A.M."/>
        </authorList>
    </citation>
    <scope>NUCLEOTIDE SEQUENCE [LARGE SCALE GENOMIC DNA]</scope>
    <source>
        <strain evidence="2 3">MAB_091912_2446</strain>
    </source>
</reference>
<dbReference type="InterPro" id="IPR036689">
    <property type="entry name" value="ESAT-6-like_sf"/>
</dbReference>
<name>A0A829M9Q7_9MYCO</name>
<sequence length="213" mass="21803">MSLNVVPEGLTAASAAVEALTARLAAVNAAAAPVISAVMPPAADPVSIQSAALFSAHGLERTGAGARAAYELGRSGWAPRRLPQATPSAIYKLLQRIYRESHSARDKSPRSEKGNVMSLLDAHIPALVAAEGTFGAKTALMRSTISQAESAALSAQAFHVGESSVAFQAAHARFVEVAAKVNALLDIAQVNLGDAAATYVAEDAAAASRYVGV</sequence>
<dbReference type="Gene3D" id="1.10.287.850">
    <property type="entry name" value="HP0062-like domain"/>
    <property type="match status" value="1"/>
</dbReference>
<dbReference type="Proteomes" id="UP000018502">
    <property type="component" value="Unassembled WGS sequence"/>
</dbReference>
<evidence type="ECO:0000313" key="2">
    <source>
        <dbReference type="EMBL" id="ESV61807.1"/>
    </source>
</evidence>
<dbReference type="Gene3D" id="1.10.287.1060">
    <property type="entry name" value="ESAT-6-like"/>
    <property type="match status" value="1"/>
</dbReference>
<gene>
    <name evidence="2" type="ORF">L833_4203</name>
</gene>
<evidence type="ECO:0000259" key="1">
    <source>
        <dbReference type="Pfam" id="PF00934"/>
    </source>
</evidence>